<sequence>MALGEEFKGLPMESLIGAPLTAACDSNLKLARTTAEFIDSVGFITEKDGTKTVRTAQFAYNVMTDKGVEKKVDIDVPLLAVVQIPSLKVDMVDITFDMEIKTSEQSKESSSKEGSFQAELSAGWGPVSIKASVSGSVSSHKENTRSTDKSAKYHVQVKAVDHGMPEGLARVLDIMNKAIVPKGLPENKESKKQEKAA</sequence>
<reference evidence="1 2" key="1">
    <citation type="submission" date="2017-10" db="EMBL/GenBank/DDBJ databases">
        <title>Genomics of the genus Arcobacter.</title>
        <authorList>
            <person name="Perez-Cataluna A."/>
            <person name="Figueras M.J."/>
        </authorList>
    </citation>
    <scope>NUCLEOTIDE SEQUENCE [LARGE SCALE GENOMIC DNA]</scope>
    <source>
        <strain evidence="1 2">CECT 8987</strain>
    </source>
</reference>
<protein>
    <recommendedName>
        <fullName evidence="3">DUF2589 domain-containing protein</fullName>
    </recommendedName>
</protein>
<proteinExistence type="predicted"/>
<dbReference type="RefSeq" id="WP_128995255.1">
    <property type="nucleotide sequence ID" value="NZ_PDKN01000002.1"/>
</dbReference>
<gene>
    <name evidence="1" type="ORF">CRV04_03015</name>
</gene>
<comment type="caution">
    <text evidence="1">The sequence shown here is derived from an EMBL/GenBank/DDBJ whole genome shotgun (WGS) entry which is preliminary data.</text>
</comment>
<dbReference type="OrthoDB" id="1043330at2"/>
<dbReference type="EMBL" id="PDKN01000002">
    <property type="protein sequence ID" value="RXJ60000.1"/>
    <property type="molecule type" value="Genomic_DNA"/>
</dbReference>
<organism evidence="1 2">
    <name type="scientific">Candidatus Marinarcus aquaticus</name>
    <dbReference type="NCBI Taxonomy" id="2044504"/>
    <lineage>
        <taxon>Bacteria</taxon>
        <taxon>Pseudomonadati</taxon>
        <taxon>Campylobacterota</taxon>
        <taxon>Epsilonproteobacteria</taxon>
        <taxon>Campylobacterales</taxon>
        <taxon>Arcobacteraceae</taxon>
        <taxon>Candidatus Marinarcus</taxon>
    </lineage>
</organism>
<dbReference type="Proteomes" id="UP000290657">
    <property type="component" value="Unassembled WGS sequence"/>
</dbReference>
<dbReference type="AlphaFoldDB" id="A0A4Q0XRH6"/>
<dbReference type="Pfam" id="PF11655">
    <property type="entry name" value="DUF2589"/>
    <property type="match status" value="1"/>
</dbReference>
<evidence type="ECO:0000313" key="2">
    <source>
        <dbReference type="Proteomes" id="UP000290657"/>
    </source>
</evidence>
<evidence type="ECO:0000313" key="1">
    <source>
        <dbReference type="EMBL" id="RXJ60000.1"/>
    </source>
</evidence>
<keyword evidence="2" id="KW-1185">Reference proteome</keyword>
<evidence type="ECO:0008006" key="3">
    <source>
        <dbReference type="Google" id="ProtNLM"/>
    </source>
</evidence>
<name>A0A4Q0XRH6_9BACT</name>
<accession>A0A4Q0XRH6</accession>
<dbReference type="InterPro" id="IPR024510">
    <property type="entry name" value="DUF2589"/>
</dbReference>